<feature type="transmembrane region" description="Helical" evidence="7">
    <location>
        <begin position="234"/>
        <end position="254"/>
    </location>
</feature>
<dbReference type="EMBL" id="CP031417">
    <property type="protein sequence ID" value="AXK81755.1"/>
    <property type="molecule type" value="Genomic_DNA"/>
</dbReference>
<comment type="similarity">
    <text evidence="7">Belongs to the binding-protein-dependent transport system permease family.</text>
</comment>
<reference evidence="9 10" key="1">
    <citation type="submission" date="2018-07" db="EMBL/GenBank/DDBJ databases">
        <authorList>
            <person name="Quirk P.G."/>
            <person name="Krulwich T.A."/>
        </authorList>
    </citation>
    <scope>NUCLEOTIDE SEQUENCE [LARGE SCALE GENOMIC DNA]</scope>
    <source>
        <strain evidence="9 10">CC-BB4</strain>
    </source>
</reference>
<evidence type="ECO:0000256" key="5">
    <source>
        <dbReference type="ARBA" id="ARBA00022989"/>
    </source>
</evidence>
<dbReference type="OrthoDB" id="9786495at2"/>
<feature type="transmembrane region" description="Helical" evidence="7">
    <location>
        <begin position="140"/>
        <end position="159"/>
    </location>
</feature>
<evidence type="ECO:0000256" key="7">
    <source>
        <dbReference type="RuleBase" id="RU363032"/>
    </source>
</evidence>
<feature type="transmembrane region" description="Helical" evidence="7">
    <location>
        <begin position="192"/>
        <end position="214"/>
    </location>
</feature>
<keyword evidence="4 7" id="KW-0812">Transmembrane</keyword>
<dbReference type="InterPro" id="IPR035906">
    <property type="entry name" value="MetI-like_sf"/>
</dbReference>
<evidence type="ECO:0000256" key="1">
    <source>
        <dbReference type="ARBA" id="ARBA00004651"/>
    </source>
</evidence>
<gene>
    <name evidence="9" type="ORF">DW352_15235</name>
</gene>
<dbReference type="Proteomes" id="UP000254889">
    <property type="component" value="Chromosome"/>
</dbReference>
<keyword evidence="3" id="KW-1003">Cell membrane</keyword>
<keyword evidence="10" id="KW-1185">Reference proteome</keyword>
<evidence type="ECO:0000313" key="10">
    <source>
        <dbReference type="Proteomes" id="UP000254889"/>
    </source>
</evidence>
<dbReference type="GO" id="GO:0055085">
    <property type="term" value="P:transmembrane transport"/>
    <property type="evidence" value="ECO:0007669"/>
    <property type="project" value="InterPro"/>
</dbReference>
<dbReference type="PANTHER" id="PTHR30151">
    <property type="entry name" value="ALKANE SULFONATE ABC TRANSPORTER-RELATED, MEMBRANE SUBUNIT"/>
    <property type="match status" value="1"/>
</dbReference>
<sequence>MTLVSETAKSASATGIQSGFHLLRKLTPLAGILAFLLAWQFFVVFWQVPAYLLPTPTQIGQVFIDEFPELLRHGWVTVYEMIAGYALAVAVAIPLAIAITSSRRFNEFVMPTMLFFQIVPKVAIAPLFLVWFGVGATPKILVAFLISFFPIVIDAAVGLRSMSPEMGDLARSMGASRLQIFTQFRLPTSLPYLFSGLKVAATLAIAGTVVGEFVGADKGLGYLLLVTNSNMQTALMFATILALTIIGFVFYYIVELLESFLIPWHVTHRVQETATM</sequence>
<dbReference type="GO" id="GO:0005886">
    <property type="term" value="C:plasma membrane"/>
    <property type="evidence" value="ECO:0007669"/>
    <property type="project" value="UniProtKB-SubCell"/>
</dbReference>
<evidence type="ECO:0000256" key="2">
    <source>
        <dbReference type="ARBA" id="ARBA00022448"/>
    </source>
</evidence>
<keyword evidence="2 7" id="KW-0813">Transport</keyword>
<feature type="domain" description="ABC transmembrane type-1" evidence="8">
    <location>
        <begin position="74"/>
        <end position="258"/>
    </location>
</feature>
<dbReference type="PANTHER" id="PTHR30151:SF20">
    <property type="entry name" value="ABC TRANSPORTER PERMEASE PROTEIN HI_0355-RELATED"/>
    <property type="match status" value="1"/>
</dbReference>
<dbReference type="Pfam" id="PF00528">
    <property type="entry name" value="BPD_transp_1"/>
    <property type="match status" value="1"/>
</dbReference>
<dbReference type="InterPro" id="IPR000515">
    <property type="entry name" value="MetI-like"/>
</dbReference>
<evidence type="ECO:0000313" key="9">
    <source>
        <dbReference type="EMBL" id="AXK81755.1"/>
    </source>
</evidence>
<evidence type="ECO:0000259" key="8">
    <source>
        <dbReference type="PROSITE" id="PS50928"/>
    </source>
</evidence>
<dbReference type="KEGG" id="ptaw:DW352_15235"/>
<name>A0A345ZXV8_9HYPH</name>
<evidence type="ECO:0000256" key="6">
    <source>
        <dbReference type="ARBA" id="ARBA00023136"/>
    </source>
</evidence>
<dbReference type="CDD" id="cd06261">
    <property type="entry name" value="TM_PBP2"/>
    <property type="match status" value="1"/>
</dbReference>
<dbReference type="PROSITE" id="PS50928">
    <property type="entry name" value="ABC_TM1"/>
    <property type="match status" value="1"/>
</dbReference>
<dbReference type="SUPFAM" id="SSF161098">
    <property type="entry name" value="MetI-like"/>
    <property type="match status" value="1"/>
</dbReference>
<evidence type="ECO:0000256" key="4">
    <source>
        <dbReference type="ARBA" id="ARBA00022692"/>
    </source>
</evidence>
<keyword evidence="6 7" id="KW-0472">Membrane</keyword>
<protein>
    <submittedName>
        <fullName evidence="9">ABC transporter permease</fullName>
    </submittedName>
</protein>
<accession>A0A345ZXV8</accession>
<proteinExistence type="inferred from homology"/>
<organism evidence="9 10">
    <name type="scientific">Pseudolabrys taiwanensis</name>
    <dbReference type="NCBI Taxonomy" id="331696"/>
    <lineage>
        <taxon>Bacteria</taxon>
        <taxon>Pseudomonadati</taxon>
        <taxon>Pseudomonadota</taxon>
        <taxon>Alphaproteobacteria</taxon>
        <taxon>Hyphomicrobiales</taxon>
        <taxon>Xanthobacteraceae</taxon>
        <taxon>Pseudolabrys</taxon>
    </lineage>
</organism>
<dbReference type="Gene3D" id="1.10.3720.10">
    <property type="entry name" value="MetI-like"/>
    <property type="match status" value="1"/>
</dbReference>
<comment type="subcellular location">
    <subcellularLocation>
        <location evidence="1 7">Cell membrane</location>
        <topology evidence="1 7">Multi-pass membrane protein</topology>
    </subcellularLocation>
</comment>
<evidence type="ECO:0000256" key="3">
    <source>
        <dbReference type="ARBA" id="ARBA00022475"/>
    </source>
</evidence>
<feature type="transmembrane region" description="Helical" evidence="7">
    <location>
        <begin position="26"/>
        <end position="48"/>
    </location>
</feature>
<dbReference type="AlphaFoldDB" id="A0A345ZXV8"/>
<feature type="transmembrane region" description="Helical" evidence="7">
    <location>
        <begin position="82"/>
        <end position="101"/>
    </location>
</feature>
<keyword evidence="5 7" id="KW-1133">Transmembrane helix</keyword>
<feature type="transmembrane region" description="Helical" evidence="7">
    <location>
        <begin position="113"/>
        <end position="134"/>
    </location>
</feature>